<feature type="coiled-coil region" evidence="1">
    <location>
        <begin position="236"/>
        <end position="263"/>
    </location>
</feature>
<reference evidence="2 3" key="1">
    <citation type="submission" date="2016-10" db="EMBL/GenBank/DDBJ databases">
        <authorList>
            <person name="Varghese N."/>
            <person name="Submissions S."/>
        </authorList>
    </citation>
    <scope>NUCLEOTIDE SEQUENCE [LARGE SCALE GENOMIC DNA]</scope>
    <source>
        <strain evidence="2 3">DSM 20748</strain>
    </source>
</reference>
<dbReference type="Proteomes" id="UP000198647">
    <property type="component" value="Unassembled WGS sequence"/>
</dbReference>
<accession>A0A1H3B8V6</accession>
<evidence type="ECO:0000256" key="1">
    <source>
        <dbReference type="SAM" id="Coils"/>
    </source>
</evidence>
<dbReference type="RefSeq" id="WP_093105106.1">
    <property type="nucleotide sequence ID" value="NZ_FNOS01000001.1"/>
</dbReference>
<organism evidence="2 3">
    <name type="scientific">Salimicrobium album</name>
    <dbReference type="NCBI Taxonomy" id="50717"/>
    <lineage>
        <taxon>Bacteria</taxon>
        <taxon>Bacillati</taxon>
        <taxon>Bacillota</taxon>
        <taxon>Bacilli</taxon>
        <taxon>Bacillales</taxon>
        <taxon>Bacillaceae</taxon>
        <taxon>Salimicrobium</taxon>
    </lineage>
</organism>
<protein>
    <recommendedName>
        <fullName evidence="4">PilZ domain-containing protein</fullName>
    </recommendedName>
</protein>
<evidence type="ECO:0000313" key="2">
    <source>
        <dbReference type="EMBL" id="SDX38382.1"/>
    </source>
</evidence>
<evidence type="ECO:0008006" key="4">
    <source>
        <dbReference type="Google" id="ProtNLM"/>
    </source>
</evidence>
<gene>
    <name evidence="2" type="ORF">SAMN04488081_0349</name>
</gene>
<keyword evidence="1" id="KW-0175">Coiled coil</keyword>
<name>A0A1H3B8V6_9BACI</name>
<proteinExistence type="predicted"/>
<sequence length="296" mass="34538">MEDLYSSTLGTLERTFMPYGSEYQHYIDFQTFRDMKQVAKGKRPVYIDLDIEEIAEMKTRYIVDLSWKGVYMTVTVPLSSMFQATVEMYGKPPRLLIARLERINGREEDTLVPTSLKEEFTRKKGLGETLGDFATKLFLFLDSYLEHNVTGIREEGPPDNPVSEQAAEIFEGWVFPFAESDPELQADWRSLKKRTQKQFERIDKLDIEDQHALETMILKDVPVFLDSFSSLSPENKQKKKEELKETMEDLRKFIERLEAKEEETYTKNFARSKGIITTKYKDSGQEMFSSGEEDPY</sequence>
<evidence type="ECO:0000313" key="3">
    <source>
        <dbReference type="Proteomes" id="UP000198647"/>
    </source>
</evidence>
<keyword evidence="3" id="KW-1185">Reference proteome</keyword>
<dbReference type="EMBL" id="FNOS01000001">
    <property type="protein sequence ID" value="SDX38382.1"/>
    <property type="molecule type" value="Genomic_DNA"/>
</dbReference>
<comment type="caution">
    <text evidence="2">The sequence shown here is derived from an EMBL/GenBank/DDBJ whole genome shotgun (WGS) entry which is preliminary data.</text>
</comment>